<dbReference type="Gene3D" id="1.20.140.100">
    <property type="entry name" value="Dynein heavy chain, N-terminal domain 2"/>
    <property type="match status" value="1"/>
</dbReference>
<keyword evidence="3" id="KW-1185">Reference proteome</keyword>
<dbReference type="InterPro" id="IPR042222">
    <property type="entry name" value="Dynein_2_N"/>
</dbReference>
<proteinExistence type="predicted"/>
<sequence length="259" mass="28446">MIVCTMHAVAVKRCIELGRCLPTASEAPEVAPPASIGALVLVSAVPPKGAERPVVQAGHLSIRGDNPLLPSQAPVLLDDQSEILAQIQEDITSLEQVLRSPHLTGEVKETAEDTLQRLSQANDVLEELLALQERYVLVEMKVLQADEEAALAAVVLRREAVSTQASFAPKARKLPYTQERQGLSAANMLRSMSIAAVPAPMLRFLYMMFPRVEWRALFAPDILRSRDSHLLSWQCVEKQQTASSQRARSYLEFVLTASA</sequence>
<dbReference type="EMBL" id="CAJNDS010000746">
    <property type="protein sequence ID" value="CAE7231598.1"/>
    <property type="molecule type" value="Genomic_DNA"/>
</dbReference>
<organism evidence="2 3">
    <name type="scientific">Symbiodinium natans</name>
    <dbReference type="NCBI Taxonomy" id="878477"/>
    <lineage>
        <taxon>Eukaryota</taxon>
        <taxon>Sar</taxon>
        <taxon>Alveolata</taxon>
        <taxon>Dinophyceae</taxon>
        <taxon>Suessiales</taxon>
        <taxon>Symbiodiniaceae</taxon>
        <taxon>Symbiodinium</taxon>
    </lineage>
</organism>
<keyword evidence="1" id="KW-0175">Coiled coil</keyword>
<name>A0A812KWE6_9DINO</name>
<gene>
    <name evidence="2" type="ORF">SNAT2548_LOCUS9504</name>
</gene>
<dbReference type="AlphaFoldDB" id="A0A812KWE6"/>
<reference evidence="2" key="1">
    <citation type="submission" date="2021-02" db="EMBL/GenBank/DDBJ databases">
        <authorList>
            <person name="Dougan E. K."/>
            <person name="Rhodes N."/>
            <person name="Thang M."/>
            <person name="Chan C."/>
        </authorList>
    </citation>
    <scope>NUCLEOTIDE SEQUENCE</scope>
</reference>
<feature type="coiled-coil region" evidence="1">
    <location>
        <begin position="77"/>
        <end position="131"/>
    </location>
</feature>
<dbReference type="Proteomes" id="UP000604046">
    <property type="component" value="Unassembled WGS sequence"/>
</dbReference>
<accession>A0A812KWE6</accession>
<comment type="caution">
    <text evidence="2">The sequence shown here is derived from an EMBL/GenBank/DDBJ whole genome shotgun (WGS) entry which is preliminary data.</text>
</comment>
<protein>
    <submittedName>
        <fullName evidence="2">Uncharacterized protein</fullName>
    </submittedName>
</protein>
<evidence type="ECO:0000313" key="3">
    <source>
        <dbReference type="Proteomes" id="UP000604046"/>
    </source>
</evidence>
<evidence type="ECO:0000313" key="2">
    <source>
        <dbReference type="EMBL" id="CAE7231598.1"/>
    </source>
</evidence>
<evidence type="ECO:0000256" key="1">
    <source>
        <dbReference type="SAM" id="Coils"/>
    </source>
</evidence>